<protein>
    <recommendedName>
        <fullName evidence="2">Recombinase zinc beta ribbon domain-containing protein</fullName>
    </recommendedName>
</protein>
<name>A0A645DGB6_9ZZZZ</name>
<feature type="coiled-coil region" evidence="1">
    <location>
        <begin position="115"/>
        <end position="149"/>
    </location>
</feature>
<reference evidence="3" key="1">
    <citation type="submission" date="2019-08" db="EMBL/GenBank/DDBJ databases">
        <authorList>
            <person name="Kucharzyk K."/>
            <person name="Murdoch R.W."/>
            <person name="Higgins S."/>
            <person name="Loffler F."/>
        </authorList>
    </citation>
    <scope>NUCLEOTIDE SEQUENCE</scope>
</reference>
<proteinExistence type="predicted"/>
<dbReference type="EMBL" id="VSSQ01036112">
    <property type="protein sequence ID" value="MPM88504.1"/>
    <property type="molecule type" value="Genomic_DNA"/>
</dbReference>
<feature type="domain" description="Recombinase zinc beta ribbon" evidence="2">
    <location>
        <begin position="4"/>
        <end position="57"/>
    </location>
</feature>
<evidence type="ECO:0000313" key="3">
    <source>
        <dbReference type="EMBL" id="MPM88504.1"/>
    </source>
</evidence>
<dbReference type="Pfam" id="PF13408">
    <property type="entry name" value="Zn_ribbon_recom"/>
    <property type="match status" value="1"/>
</dbReference>
<evidence type="ECO:0000259" key="2">
    <source>
        <dbReference type="Pfam" id="PF13408"/>
    </source>
</evidence>
<gene>
    <name evidence="3" type="ORF">SDC9_135608</name>
</gene>
<comment type="caution">
    <text evidence="3">The sequence shown here is derived from an EMBL/GenBank/DDBJ whole genome shotgun (WGS) entry which is preliminary data.</text>
</comment>
<dbReference type="InterPro" id="IPR025827">
    <property type="entry name" value="Zn_ribbon_recom_dom"/>
</dbReference>
<keyword evidence="1" id="KW-0175">Coiled coil</keyword>
<sequence length="204" mass="23861">MISGDCGEYYGSKVWHSTSKYRQTIWQCNAKFRGEEKCRTPHLYEDDIKVLFLNAVNELMINREELIEDGRALRRAFTDFSGIDNEISEITSELDVLSGLVQKLVDANATSTLDQKDYRNRYNIYIERYEKAKKRFDTLREQRQMQELKGDILSGFLFELSELYELPMVFKDATWDVLVDHVTVHTDGRVVFTFKNGTEVTETL</sequence>
<dbReference type="AlphaFoldDB" id="A0A645DGB6"/>
<evidence type="ECO:0000256" key="1">
    <source>
        <dbReference type="SAM" id="Coils"/>
    </source>
</evidence>
<organism evidence="3">
    <name type="scientific">bioreactor metagenome</name>
    <dbReference type="NCBI Taxonomy" id="1076179"/>
    <lineage>
        <taxon>unclassified sequences</taxon>
        <taxon>metagenomes</taxon>
        <taxon>ecological metagenomes</taxon>
    </lineage>
</organism>
<accession>A0A645DGB6</accession>